<organism evidence="1 2">
    <name type="scientific">Desulfohalobium retbaense (strain ATCC 49708 / DSM 5692 / JCM 16813 / HR100)</name>
    <dbReference type="NCBI Taxonomy" id="485915"/>
    <lineage>
        <taxon>Bacteria</taxon>
        <taxon>Pseudomonadati</taxon>
        <taxon>Thermodesulfobacteriota</taxon>
        <taxon>Desulfovibrionia</taxon>
        <taxon>Desulfovibrionales</taxon>
        <taxon>Desulfohalobiaceae</taxon>
        <taxon>Desulfohalobium</taxon>
    </lineage>
</organism>
<accession>C8X160</accession>
<dbReference type="eggNOG" id="ENOG5033IIK">
    <property type="taxonomic scope" value="Bacteria"/>
</dbReference>
<protein>
    <submittedName>
        <fullName evidence="1">Uncharacterized protein</fullName>
    </submittedName>
</protein>
<reference evidence="1 2" key="2">
    <citation type="journal article" date="2010" name="Stand. Genomic Sci.">
        <title>Complete genome sequence of Desulfohalobium retbaense type strain (HR(100)).</title>
        <authorList>
            <person name="Spring S."/>
            <person name="Nolan M."/>
            <person name="Lapidus A."/>
            <person name="Glavina Del Rio T."/>
            <person name="Copeland A."/>
            <person name="Tice H."/>
            <person name="Cheng J.F."/>
            <person name="Lucas S."/>
            <person name="Land M."/>
            <person name="Chen F."/>
            <person name="Bruce D."/>
            <person name="Goodwin L."/>
            <person name="Pitluck S."/>
            <person name="Ivanova N."/>
            <person name="Mavromatis K."/>
            <person name="Mikhailova N."/>
            <person name="Pati A."/>
            <person name="Chen A."/>
            <person name="Palaniappan K."/>
            <person name="Hauser L."/>
            <person name="Chang Y.J."/>
            <person name="Jeffries C.D."/>
            <person name="Munk C."/>
            <person name="Kiss H."/>
            <person name="Chain P."/>
            <person name="Han C."/>
            <person name="Brettin T."/>
            <person name="Detter J.C."/>
            <person name="Schuler E."/>
            <person name="Goker M."/>
            <person name="Rohde M."/>
            <person name="Bristow J."/>
            <person name="Eisen J.A."/>
            <person name="Markowitz V."/>
            <person name="Hugenholtz P."/>
            <person name="Kyrpides N.C."/>
            <person name="Klenk H.P."/>
        </authorList>
    </citation>
    <scope>NUCLEOTIDE SEQUENCE [LARGE SCALE GENOMIC DNA]</scope>
    <source>
        <strain evidence="1 2">DSM 5692</strain>
    </source>
</reference>
<evidence type="ECO:0000313" key="2">
    <source>
        <dbReference type="Proteomes" id="UP000001052"/>
    </source>
</evidence>
<keyword evidence="2" id="KW-1185">Reference proteome</keyword>
<dbReference type="HOGENOM" id="CLU_180629_0_0_7"/>
<sequence>MILDESYVDQLLEYIRSGQLADDFECSAEDRRYEILDFLEKIMELGEAADEVATKVIFKNSALGQLMGQSDDETTQ</sequence>
<dbReference type="Proteomes" id="UP000001052">
    <property type="component" value="Chromosome"/>
</dbReference>
<evidence type="ECO:0000313" key="1">
    <source>
        <dbReference type="EMBL" id="ACV68157.1"/>
    </source>
</evidence>
<dbReference type="RefSeq" id="WP_015751315.1">
    <property type="nucleotide sequence ID" value="NC_013223.1"/>
</dbReference>
<reference evidence="2" key="1">
    <citation type="submission" date="2009-09" db="EMBL/GenBank/DDBJ databases">
        <title>The complete chromosome of Desulfohalobium retbaense DSM 5692.</title>
        <authorList>
            <consortium name="US DOE Joint Genome Institute (JGI-PGF)"/>
            <person name="Lucas S."/>
            <person name="Copeland A."/>
            <person name="Lapidus A."/>
            <person name="Glavina del Rio T."/>
            <person name="Dalin E."/>
            <person name="Tice H."/>
            <person name="Bruce D."/>
            <person name="Goodwin L."/>
            <person name="Pitluck S."/>
            <person name="Kyrpides N."/>
            <person name="Mavromatis K."/>
            <person name="Ivanova N."/>
            <person name="Mikhailova N."/>
            <person name="Munk A.C."/>
            <person name="Brettin T."/>
            <person name="Detter J.C."/>
            <person name="Han C."/>
            <person name="Tapia R."/>
            <person name="Larimer F."/>
            <person name="Land M."/>
            <person name="Hauser L."/>
            <person name="Markowitz V."/>
            <person name="Cheng J.-F."/>
            <person name="Hugenholtz P."/>
            <person name="Woyke T."/>
            <person name="Wu D."/>
            <person name="Spring S."/>
            <person name="Klenk H.-P."/>
            <person name="Eisen J.A."/>
        </authorList>
    </citation>
    <scope>NUCLEOTIDE SEQUENCE [LARGE SCALE GENOMIC DNA]</scope>
    <source>
        <strain evidence="2">DSM 5692</strain>
    </source>
</reference>
<dbReference type="KEGG" id="drt:Dret_0866"/>
<proteinExistence type="predicted"/>
<dbReference type="EMBL" id="CP001734">
    <property type="protein sequence ID" value="ACV68157.1"/>
    <property type="molecule type" value="Genomic_DNA"/>
</dbReference>
<name>C8X160_DESRD</name>
<gene>
    <name evidence="1" type="ordered locus">Dret_0866</name>
</gene>
<dbReference type="AlphaFoldDB" id="C8X160"/>